<feature type="region of interest" description="Disordered" evidence="3">
    <location>
        <begin position="4439"/>
        <end position="4470"/>
    </location>
</feature>
<feature type="domain" description="Cadherin" evidence="5">
    <location>
        <begin position="4014"/>
        <end position="4150"/>
    </location>
</feature>
<dbReference type="Gene3D" id="4.10.1080.10">
    <property type="entry name" value="TSP type-3 repeat"/>
    <property type="match status" value="1"/>
</dbReference>
<dbReference type="Pfam" id="PF05345">
    <property type="entry name" value="He_PIG"/>
    <property type="match status" value="1"/>
</dbReference>
<dbReference type="PANTHER" id="PTHR22801">
    <property type="entry name" value="LITHOSTATHINE"/>
    <property type="match status" value="1"/>
</dbReference>
<gene>
    <name evidence="6" type="ORF">AACT_1231</name>
</gene>
<evidence type="ECO:0000256" key="2">
    <source>
        <dbReference type="ARBA" id="ARBA00023157"/>
    </source>
</evidence>
<dbReference type="RefSeq" id="WP_172125987.1">
    <property type="nucleotide sequence ID" value="NZ_CP042652.1"/>
</dbReference>
<keyword evidence="7" id="KW-1185">Reference proteome</keyword>
<evidence type="ECO:0000313" key="6">
    <source>
        <dbReference type="EMBL" id="QKE28411.1"/>
    </source>
</evidence>
<evidence type="ECO:0000256" key="3">
    <source>
        <dbReference type="SAM" id="MobiDB-lite"/>
    </source>
</evidence>
<dbReference type="InterPro" id="IPR028974">
    <property type="entry name" value="TSP_type-3_rpt"/>
</dbReference>
<dbReference type="Pfam" id="PF17803">
    <property type="entry name" value="Cadherin_4"/>
    <property type="match status" value="4"/>
</dbReference>
<dbReference type="InterPro" id="IPR050801">
    <property type="entry name" value="Ca-Dep_Lectins_ImmuneDev"/>
</dbReference>
<dbReference type="SMART" id="SM00034">
    <property type="entry name" value="CLECT"/>
    <property type="match status" value="2"/>
</dbReference>
<dbReference type="InterPro" id="IPR006558">
    <property type="entry name" value="LamG-like"/>
</dbReference>
<dbReference type="SUPFAM" id="SSF49313">
    <property type="entry name" value="Cadherin-like"/>
    <property type="match status" value="2"/>
</dbReference>
<dbReference type="KEGG" id="paco:AACT_1231"/>
<dbReference type="Gene3D" id="3.10.100.10">
    <property type="entry name" value="Mannose-Binding Protein A, subunit A"/>
    <property type="match status" value="2"/>
</dbReference>
<feature type="compositionally biased region" description="Low complexity" evidence="3">
    <location>
        <begin position="2329"/>
        <end position="2339"/>
    </location>
</feature>
<feature type="domain" description="Cadherin" evidence="5">
    <location>
        <begin position="3881"/>
        <end position="4017"/>
    </location>
</feature>
<dbReference type="InterPro" id="IPR025592">
    <property type="entry name" value="DUF4347"/>
</dbReference>
<feature type="compositionally biased region" description="Low complexity" evidence="3">
    <location>
        <begin position="2309"/>
        <end position="2321"/>
    </location>
</feature>
<dbReference type="Pfam" id="PF13385">
    <property type="entry name" value="Laminin_G_3"/>
    <property type="match status" value="1"/>
</dbReference>
<feature type="compositionally biased region" description="Low complexity" evidence="3">
    <location>
        <begin position="4456"/>
        <end position="4470"/>
    </location>
</feature>
<organism evidence="6 7">
    <name type="scientific">Arcobacter acticola</name>
    <dbReference type="NCBI Taxonomy" id="1849015"/>
    <lineage>
        <taxon>Bacteria</taxon>
        <taxon>Pseudomonadati</taxon>
        <taxon>Campylobacterota</taxon>
        <taxon>Epsilonproteobacteria</taxon>
        <taxon>Campylobacterales</taxon>
        <taxon>Arcobacteraceae</taxon>
        <taxon>Arcobacter</taxon>
    </lineage>
</organism>
<protein>
    <submittedName>
        <fullName evidence="6">VCBS repeat domain-containing protein (Lectin domains)</fullName>
    </submittedName>
</protein>
<dbReference type="SMART" id="SM00560">
    <property type="entry name" value="LamGL"/>
    <property type="match status" value="1"/>
</dbReference>
<dbReference type="SUPFAM" id="SSF49899">
    <property type="entry name" value="Concanavalin A-like lectins/glucanases"/>
    <property type="match status" value="1"/>
</dbReference>
<feature type="domain" description="C-type lectin" evidence="4">
    <location>
        <begin position="1871"/>
        <end position="2026"/>
    </location>
</feature>
<dbReference type="Gene3D" id="2.60.40.10">
    <property type="entry name" value="Immunoglobulins"/>
    <property type="match status" value="2"/>
</dbReference>
<dbReference type="InterPro" id="IPR016186">
    <property type="entry name" value="C-type_lectin-like/link_sf"/>
</dbReference>
<dbReference type="Pfam" id="PF14252">
    <property type="entry name" value="DUF4347"/>
    <property type="match status" value="1"/>
</dbReference>
<dbReference type="GO" id="GO:0016020">
    <property type="term" value="C:membrane"/>
    <property type="evidence" value="ECO:0007669"/>
    <property type="project" value="InterPro"/>
</dbReference>
<dbReference type="NCBIfam" id="TIGR01965">
    <property type="entry name" value="VCBS_repeat"/>
    <property type="match status" value="6"/>
</dbReference>
<reference evidence="6 7" key="1">
    <citation type="submission" date="2019-08" db="EMBL/GenBank/DDBJ databases">
        <title>Complete genome sequence of Arcobacter acticola.</title>
        <authorList>
            <person name="Miller W."/>
        </authorList>
    </citation>
    <scope>NUCLEOTIDE SEQUENCE [LARGE SCALE GENOMIC DNA]</scope>
    <source>
        <strain evidence="6 7">KCTC 52212</strain>
    </source>
</reference>
<dbReference type="PROSITE" id="PS50041">
    <property type="entry name" value="C_TYPE_LECTIN_2"/>
    <property type="match status" value="2"/>
</dbReference>
<accession>A0A6M8EN15</accession>
<feature type="domain" description="Cadherin" evidence="5">
    <location>
        <begin position="3793"/>
        <end position="3884"/>
    </location>
</feature>
<dbReference type="InterPro" id="IPR013320">
    <property type="entry name" value="ConA-like_dom_sf"/>
</dbReference>
<feature type="domain" description="C-type lectin" evidence="4">
    <location>
        <begin position="1241"/>
        <end position="1356"/>
    </location>
</feature>
<evidence type="ECO:0000313" key="7">
    <source>
        <dbReference type="Proteomes" id="UP000503483"/>
    </source>
</evidence>
<dbReference type="CDD" id="cd03603">
    <property type="entry name" value="CLECT_VCBS"/>
    <property type="match status" value="2"/>
</dbReference>
<dbReference type="Proteomes" id="UP000503483">
    <property type="component" value="Chromosome"/>
</dbReference>
<evidence type="ECO:0000256" key="1">
    <source>
        <dbReference type="ARBA" id="ARBA00022729"/>
    </source>
</evidence>
<evidence type="ECO:0000259" key="4">
    <source>
        <dbReference type="PROSITE" id="PS50041"/>
    </source>
</evidence>
<dbReference type="NCBIfam" id="NF012211">
    <property type="entry name" value="tand_rpt_95"/>
    <property type="match status" value="2"/>
</dbReference>
<dbReference type="InterPro" id="IPR001304">
    <property type="entry name" value="C-type_lectin-like"/>
</dbReference>
<dbReference type="InterPro" id="IPR013783">
    <property type="entry name" value="Ig-like_fold"/>
</dbReference>
<evidence type="ECO:0000259" key="5">
    <source>
        <dbReference type="PROSITE" id="PS50268"/>
    </source>
</evidence>
<dbReference type="EMBL" id="CP042652">
    <property type="protein sequence ID" value="QKE28411.1"/>
    <property type="molecule type" value="Genomic_DNA"/>
</dbReference>
<feature type="region of interest" description="Disordered" evidence="3">
    <location>
        <begin position="2309"/>
        <end position="2339"/>
    </location>
</feature>
<keyword evidence="1" id="KW-0732">Signal</keyword>
<feature type="domain" description="Cadherin" evidence="5">
    <location>
        <begin position="3120"/>
        <end position="3222"/>
    </location>
</feature>
<dbReference type="InterPro" id="IPR034007">
    <property type="entry name" value="CTLD_bac"/>
</dbReference>
<dbReference type="InterPro" id="IPR040853">
    <property type="entry name" value="RapA2_cadherin-like"/>
</dbReference>
<feature type="domain" description="Cadherin" evidence="5">
    <location>
        <begin position="4147"/>
        <end position="4283"/>
    </location>
</feature>
<dbReference type="PANTHER" id="PTHR22801:SF63">
    <property type="entry name" value="C-TYPE LECTIN DOMAIN-CONTAINING PROTEIN"/>
    <property type="match status" value="1"/>
</dbReference>
<dbReference type="InterPro" id="IPR010221">
    <property type="entry name" value="VCBS_dom"/>
</dbReference>
<dbReference type="GO" id="GO:0007156">
    <property type="term" value="P:homophilic cell adhesion via plasma membrane adhesion molecules"/>
    <property type="evidence" value="ECO:0007669"/>
    <property type="project" value="InterPro"/>
</dbReference>
<dbReference type="SUPFAM" id="SSF56436">
    <property type="entry name" value="C-type lectin-like"/>
    <property type="match status" value="2"/>
</dbReference>
<feature type="compositionally biased region" description="Polar residues" evidence="3">
    <location>
        <begin position="4439"/>
        <end position="4455"/>
    </location>
</feature>
<proteinExistence type="predicted"/>
<dbReference type="InterPro" id="IPR002126">
    <property type="entry name" value="Cadherin-like_dom"/>
</dbReference>
<dbReference type="GO" id="GO:0005509">
    <property type="term" value="F:calcium ion binding"/>
    <property type="evidence" value="ECO:0007669"/>
    <property type="project" value="InterPro"/>
</dbReference>
<dbReference type="InterPro" id="IPR015919">
    <property type="entry name" value="Cadherin-like_sf"/>
</dbReference>
<dbReference type="Pfam" id="PF00059">
    <property type="entry name" value="Lectin_C"/>
    <property type="match status" value="1"/>
</dbReference>
<keyword evidence="2" id="KW-1015">Disulfide bond</keyword>
<sequence length="4627" mass="489380">MKIKKIKKPIISALEQRILFDGAAVATVVDVLDNSSFPSNETTATSNDVTSNNAENTVHEAQAVQGFERDRREVAFVDATVSDYQTLVDGVGEGVEVYLVSSLDDINSILKNEINIDAIHILSHGTTGEITVGNDVLNGNTLDDNALLLETMKNSLSENGDILLYGCNVASDGSGQEFINTLAEITQADVAASDDVTGSVTLGGDWDLEVSTGTIDTEFISVNAYKSELGTPSITNLNNRTYIEQSSPSIIDSSVTISNGISYDGKYIEYSITGSKSTETLALTNAANVNASGAISFVGSSVYLGNGSSTENIGSIDSTYNGLNGQKLRINFVSAFTNPSFETGAITGWTAMNQMINLGVTSIAGFTSNDTSTYTDNQNSGGNDNDVPSRASYNTQISTVTTSNGSYSLELSSSMTTLNGYDVVHGPAVYSNNFEASAGDVIYFDWRAYAGGDDFDAFGYIVNVTTGAQIEVLDATGGSNTEWTTKATTISTAGTYKFVFVNGTYDASGGKAAGGKLYIDNVRVFGNKVTDAVVSNISNQIAYSNSSDAPDATRTYNITAVNSSNLSSTASSTIYITAVNDAPIGSNKTITTNEDISKLLVSSDFGFSDVDGDSLSGIKITSLATKGTLEYFNGSIWQNVTSNQLITKANIDSGYLRFNPTLNENGTNYASFGFKVNDGTVDSTNTYTITYNVTSVNDAPTIESTILTDYNSTTAVATIISPSLVLDDVDNATLSSATISISNGFIAGDILSFTNNNATTYGNIVANYNSSTGVLTLTSSGNTATKAQFQLALRNVTYHSSSSNLSDGSRTISWIVNDGAANSLTDTSTINIFSDFDNDGVKDSNDIDDDNDGILDINESTENFQWAGGYSISGNTATGNIDGIGFTYTLTNLDQTALNIATTSSMFSHSTFPSEYNVPNSNPTIRNDLASINTLDFSSTILNPVLSFSSIGNPSTPVQIQFYNDIEILFSTATGGGSISYDPITRILTGAEGFAVIKIAGEFNQIKFDYLSNETYVNFAFGADVRQDVDTDGDGLVDRLDTDSDNDGVLDNVEAQVAGGFGVSNPKTLSGYIAPLGTDVDMDGLDDAYDADTSSASKTLASVSNGLTPIDSNSNVTADYLVDEAPVLTVGNLASHDGTTTSSEIIAPALTLFDVENHNISQAKIQINNFVSGDTLSFTNDSSTMGSITSSYNSSTGILTLSGTATVSQYEAALKSVKFSKVNSDTTDRSFSFTVGSAIPYSGNGHYYEVAYFTSGKTWDQAKAFAQTQTLYGMQGYLATITSADENAFILSKLPSDAWIGGSDAAVEGTWKWVTGPEAGQTMSYTNWNSGEPNNSGNEDAAEFYATGSNPGKWNDLPSSSTTLQYAIIEYGGMPTDTTVPVISATATMIVNDAPTISVSSNPYAVDLDGTNDYLTTNSSILNDISKYTVSFWINPDSLTSNIPIRSLVGQNDAFEIFIKNGNTLTFWNSISGGVDYGLSGILSTGNWTHLAITGDSVKGEVKIYANGVLKTTLTHATSANYGNSTYNVTVGGYVQDSTNGGFFDGKLDEISIWNEVKTAQEISTLQTARLTGEETGLLAYWSMDEGTGNSVENKVSGSDVNTNLTLTNGTTWVNSTLNVITTYTEHDAPIIISPSVTIGDTDSSTIESATISISSNFVLGDTLSFINDDSSKYGNITASYDSSTGVLTLSSSGSTATMQQWKDALENAKFSISSSTDVVNSATKTISWKVNDGSLDSLIDTSSINVQGFGKMPYIYGTDKATVNEDSSVSLSGFTVGDDDTTILTVSVVSQHGDLSLGTTTGITGYSSATKTLEITGTSADLQNALNSMVYTPDANYNGLDELVIKASDDSGKSWSDYYVSRTGLFYNPTNQHYYEFVSTPLTWDAAKTAAESRTYLGLGGYLATVTSSAENALIASKLGGNGWMGASDATQTWTRADGTTFTTSEGNWTWISGPEAGTKFWQDETRELGRTESVQGYTVNGMYANFASGEPNNYGGDEDVAHFYSNNGTWNDYPNSMNLGYVVEYGGLSTDISSKPAAAKLEITVVSVNDLPVNNNVPSSVTTNEDTSIVFSSANSNAITITDIDATTVTTTLSIGSGKGTLNVIEGNATTITNNGTTTVQITGTVEQVNSALDGLVYNPTSNANGNAYTTLTISTNDGFATDLDFVTINVTAVDDLPVANSMAATVGVGSAQLFSYFQSNFFDVDNDAPVAIKLTSAPDKGQFEHWNGTSWEIVSNITPSTPLIVAMSEMNDYRFNALSESNTSTTVQWQVKTAGNTSDTGWSNTATGTISILSYSDNTTPSVSITYPTGTTTGTPTTQIVEAPDSSNPTSSVETTTSNNVISINEDTQTATITLTYSDGVTPAQFMQGIMTSSNTRLIDFSDSSTFEMTQSVVNNVGTITLILKPKADMYGDTLITLGAFDGQKTSQETFTLRVNSVNEQAIVDNFTRTIDEDTSFSFATINPADIYHDANDVNNNTNVTAVDYNSQMAIIQDAMMNPSDTSKQLAKATAITTLVDANYFPQSFIIDTLPTNGDLYLDGTKIVANNYVVAIADLEKLVYQPDSNYFGTDNFTWHALDKERLASVIKTATFTVNPINDAPVITSPSTIQIVDTTGASINGTITNTLVANDVDNTSLTYKIDSGAGAFVETMVGTYGTLVINSTTGDYEFIPNQSAITALDSDTTETFTLNVSDGVLFDTTTLTINITAAPEATSIYREQADATLILTDTSINTQESYGGGSIEFDLNDPQLTETLDIQKVLSADITADAVSIVGNSVYLGNGTTASVIGQIDSVYNGENGQKLKINFSVDFANGNFNSLNNSVGLLSSTVNEVITIDGWNIVNGRVNLGVDTIAGLATPEDTTNPGRVISAADKDGDILRRGTFYTYVNDDDGSLGDDNSIKLNSSLTSTNGYAIVRGPYIYSDSAVSLKVGDSVQFDWKAEGGADAYDVFGYIVDVNNPSNYQIILNQTGANARATTAWATVSTTIATDGEYKFVFVSGSWDATGGKALGAQLYIDDVKVTQSNPSSGLGSDVLEKIAQKVTYQNSSDLSASNGIINKTVTVTASSGDITPIVHSSTKALNIREVNDSVTLISSVSNIYYTDTDGVDNFSNTTGKLSATDADSATVFTYGIDSSTSNGDGTVTKVGSYGTLTLDSSTGEYTFTPDSDVINALSSNVNETFTFSVNDGSGSTDSKVLTINIESVNDAPLLGGVTSTPTFTENGTAVLVDPTITITDLEGTSYDSGYVAFKTSQNGQVEDTLSILNIGGISVSGNNVNYGGVTIGTIDSIYDGQNGKELRINLNSNAYSSQVQALARAIAFSNPTDDLSSSARTIEIKINDGGNGGDTTARYSIKEATVNIQTINDLAQINLGNESLVVEKSIFANPNGDLDLGSMISFADLDGDTLTVVIETTNYGLINVNDSVSNGLNSSQISGNNSRVVTLKGTIEQINNTLAASNGASYTASGGNDYITPGADYLKVTATDELGGVSTSQKLVMVLPAIPNAYSDNIIAKEDNNAIVDISSLTSDINDNAGTYIFGTGSADITDVNGNITSSGNITAFEPDKIVFSSYDIDGDNNPFTQSPIGYQLANGKLILDNDQILGTDFAKFTFIPNENWSGVETFVYQYTSGDDKVSNIAQVSIYVIAVNDAPIVTVSNSETINEDSSIVFKNTNAITLADVDIVNPNQMLDLTLSVENGKLELAQNSGLTILEGSDNSSKIKVQGSLSDLQDAIDGLKYTSNQDYNGTDALIVKLNDNGNIGEGGILESEQTINITINAVNDAPVFTSQVDDVVEGVIINGVLPASDVDSSSLAFSIEGNLPTGFVLNRDGSYTFDSSSYNHLGAGETQTIIVPVSVTDIEGLKTTANFSITITGSNDAPIIQVVNVTASIIEGSKLTDNGSITFTDLDLTDRAKAVEVTKSVTALAQNGTNALVLSQTQQQDIEAAFTINNTSTNTNNGEVTWDYTISENKLDFLGQGETVTATFTITVTDDEGATDTQDVTVTITGSNDAPIIQVVDVTASIIEGSKLTDNGSITFTDLDLTDRALATEVTKSVTALAQNGTNALVLTQTQQQDIEAAFTINNTSTNTNNGEVTWDYTISENKLDFLGQGETVTATFTITVTDDEGATDTQDVTVTITGSNDAPIIQVVDVTASIIEGSKLTDNGSITFTDLDLTDRALATEVTKSVTALAQNGTNALVLTQTQQQDIEDAFTINNTSTNINDGKVTWDYTIAESKLDFLGQGETVTATFTITVTDDEGATDTQDVTVTITGSNDAPTVSFENVDDRTSFGEDFTKDIASLFSDKDLTNVFTYEAINLPRGLVIDSSTGVISGAAVESGIFEITLIGKDSGNPSLSISRTFSLLVIAPAQPESIVVVNTPNIGDSNTNNNDIILNNFNDNGQNNLGVLNYSSFEGVSSDTGVGFLSNVTNTNDGLAQNNGLSNNQTEQAASNNVNGTNSTNTNNDNKGLIQADVDLNVLTNGQIVFNQGNQDAFSIVGITIEDIKIENTNLNIKVVNLNLSQNFIVTQIDGSALPQGLSFDPRTGSISGIIPEDLDKLEISIKAINSDGTTRILNLKLDLKELKKSQGNQADADEKYIGLKEQIALENQRLDGYGSYLTKLFA</sequence>
<dbReference type="InterPro" id="IPR016187">
    <property type="entry name" value="CTDL_fold"/>
</dbReference>
<dbReference type="PROSITE" id="PS50268">
    <property type="entry name" value="CADHERIN_2"/>
    <property type="match status" value="5"/>
</dbReference>
<name>A0A6M8EN15_9BACT</name>